<dbReference type="PANTHER" id="PTHR11999:SF169">
    <property type="entry name" value="TYROSINE DECARBOXYLASE 1-LIKE"/>
    <property type="match status" value="1"/>
</dbReference>
<dbReference type="GO" id="GO:1901162">
    <property type="term" value="P:primary amino compound biosynthetic process"/>
    <property type="evidence" value="ECO:0007669"/>
    <property type="project" value="UniProtKB-ARBA"/>
</dbReference>
<dbReference type="Gene3D" id="1.20.1340.10">
    <property type="entry name" value="dopa decarboxylase, N-terminal domain"/>
    <property type="match status" value="1"/>
</dbReference>
<dbReference type="InterPro" id="IPR002129">
    <property type="entry name" value="PyrdxlP-dep_de-COase"/>
</dbReference>
<evidence type="ECO:0000256" key="4">
    <source>
        <dbReference type="ARBA" id="ARBA00022898"/>
    </source>
</evidence>
<dbReference type="InterPro" id="IPR015424">
    <property type="entry name" value="PyrdxlP-dep_Trfase"/>
</dbReference>
<dbReference type="InterPro" id="IPR010977">
    <property type="entry name" value="Aromatic_deC"/>
</dbReference>
<keyword evidence="3" id="KW-0210">Decarboxylase</keyword>
<dbReference type="GO" id="GO:0046189">
    <property type="term" value="P:phenol-containing compound biosynthetic process"/>
    <property type="evidence" value="ECO:0007669"/>
    <property type="project" value="UniProtKB-ARBA"/>
</dbReference>
<feature type="modified residue" description="N6-(pyridoxal phosphate)lysine" evidence="6">
    <location>
        <position position="311"/>
    </location>
</feature>
<dbReference type="FunFam" id="3.40.640.10:FF:000025">
    <property type="entry name" value="Histidine decarboxylase"/>
    <property type="match status" value="1"/>
</dbReference>
<dbReference type="OrthoDB" id="639767at2759"/>
<dbReference type="Gene3D" id="3.90.1150.10">
    <property type="entry name" value="Aspartate Aminotransferase, domain 1"/>
    <property type="match status" value="1"/>
</dbReference>
<proteinExistence type="inferred from homology"/>
<dbReference type="InterPro" id="IPR015422">
    <property type="entry name" value="PyrdxlP-dep_Trfase_small"/>
</dbReference>
<keyword evidence="5 7" id="KW-0456">Lyase</keyword>
<evidence type="ECO:0000256" key="2">
    <source>
        <dbReference type="ARBA" id="ARBA00009533"/>
    </source>
</evidence>
<reference evidence="9" key="1">
    <citation type="submission" date="2025-08" db="UniProtKB">
        <authorList>
            <consortium name="RefSeq"/>
        </authorList>
    </citation>
    <scope>IDENTIFICATION</scope>
</reference>
<evidence type="ECO:0000256" key="7">
    <source>
        <dbReference type="RuleBase" id="RU000382"/>
    </source>
</evidence>
<dbReference type="GeneID" id="105032787"/>
<keyword evidence="8" id="KW-1185">Reference proteome</keyword>
<evidence type="ECO:0000256" key="1">
    <source>
        <dbReference type="ARBA" id="ARBA00001933"/>
    </source>
</evidence>
<evidence type="ECO:0000256" key="5">
    <source>
        <dbReference type="ARBA" id="ARBA00023239"/>
    </source>
</evidence>
<dbReference type="RefSeq" id="XP_010905655.1">
    <property type="nucleotide sequence ID" value="XM_010907353.2"/>
</dbReference>
<keyword evidence="4 6" id="KW-0663">Pyridoxal phosphate</keyword>
<dbReference type="GO" id="GO:0006520">
    <property type="term" value="P:amino acid metabolic process"/>
    <property type="evidence" value="ECO:0007669"/>
    <property type="project" value="InterPro"/>
</dbReference>
<accession>A0A6I9QAI0</accession>
<dbReference type="GO" id="GO:0016831">
    <property type="term" value="F:carboxy-lyase activity"/>
    <property type="evidence" value="ECO:0007669"/>
    <property type="project" value="UniProtKB-KW"/>
</dbReference>
<dbReference type="PANTHER" id="PTHR11999">
    <property type="entry name" value="GROUP II PYRIDOXAL-5-PHOSPHATE DECARBOXYLASE"/>
    <property type="match status" value="1"/>
</dbReference>
<dbReference type="Proteomes" id="UP000504607">
    <property type="component" value="Chromosome 1"/>
</dbReference>
<evidence type="ECO:0000256" key="3">
    <source>
        <dbReference type="ARBA" id="ARBA00022793"/>
    </source>
</evidence>
<comment type="cofactor">
    <cofactor evidence="1 6 7">
        <name>pyridoxal 5'-phosphate</name>
        <dbReference type="ChEBI" id="CHEBI:597326"/>
    </cofactor>
</comment>
<dbReference type="Pfam" id="PF00282">
    <property type="entry name" value="Pyridoxal_deC"/>
    <property type="match status" value="1"/>
</dbReference>
<dbReference type="KEGG" id="egu:105032787"/>
<dbReference type="FunCoup" id="A0A6I9QAI0">
    <property type="interactions" value="13"/>
</dbReference>
<comment type="similarity">
    <text evidence="2 7">Belongs to the group II decarboxylase family.</text>
</comment>
<dbReference type="InterPro" id="IPR021115">
    <property type="entry name" value="Pyridoxal-P_BS"/>
</dbReference>
<dbReference type="GO" id="GO:0005737">
    <property type="term" value="C:cytoplasm"/>
    <property type="evidence" value="ECO:0007669"/>
    <property type="project" value="TreeGrafter"/>
</dbReference>
<dbReference type="SUPFAM" id="SSF53383">
    <property type="entry name" value="PLP-dependent transferases"/>
    <property type="match status" value="1"/>
</dbReference>
<evidence type="ECO:0000256" key="6">
    <source>
        <dbReference type="PIRSR" id="PIRSR602129-50"/>
    </source>
</evidence>
<dbReference type="AlphaFoldDB" id="A0A6I9QAI0"/>
<dbReference type="Gene3D" id="3.40.640.10">
    <property type="entry name" value="Type I PLP-dependent aspartate aminotransferase-like (Major domain)"/>
    <property type="match status" value="1"/>
</dbReference>
<name>A0A6I9QAI0_ELAGV</name>
<dbReference type="GO" id="GO:0030170">
    <property type="term" value="F:pyridoxal phosphate binding"/>
    <property type="evidence" value="ECO:0007669"/>
    <property type="project" value="InterPro"/>
</dbReference>
<sequence length="504" mass="55526">MGSLPLDIFHLLDPDVLASESRVVVDFIADYYRDIEQLPVRSQVEPGYLSKRLPDSAPYLPQSIDAILEDIREDIIPGLTHWQSPNFYAYFQANASTAGFLGEMLCSGLNVVGFNWISSPAATELEGIVMDWMGKMLKLPSSFLFSGGQGGGGVLHGSTCEAVVCTLAAARDRALSKIGADGITKLVVYASDQTHFTVQKASKLIGIPPSNFRAIPTTAASGYALTPDSVRSTMEADIATGLVPLYLCATVGTTAVGAVDPLLELGKVAKEYGVWYHIDAAYAGSSGICPEFRHYFDGVELAHSISMNPHKWFLTNMDCCCLWLRSPSALVDSLSTCPEILRNKASDAKIVVDYKDWQIALSRRFRAMKLWVVIRRYGVAKLMEHIRSDVAMAKHFERLVAMDQRFEVVVPRRFSLVCFRLKPRFEGDDASVLNRRLLEQVNSSGRAFMTHAVVGGMFMIRFAVGTTLTEMRHVEATWKLIQSKADEIIVEGPRNKVSSPTGLP</sequence>
<dbReference type="PROSITE" id="PS00392">
    <property type="entry name" value="DDC_GAD_HDC_YDC"/>
    <property type="match status" value="1"/>
</dbReference>
<protein>
    <submittedName>
        <fullName evidence="9">Tyrosine decarboxylase 1-like</fullName>
    </submittedName>
</protein>
<dbReference type="GO" id="GO:0019752">
    <property type="term" value="P:carboxylic acid metabolic process"/>
    <property type="evidence" value="ECO:0007669"/>
    <property type="project" value="InterPro"/>
</dbReference>
<evidence type="ECO:0000313" key="9">
    <source>
        <dbReference type="RefSeq" id="XP_010905655.1"/>
    </source>
</evidence>
<gene>
    <name evidence="9" type="primary">LOC105032787</name>
</gene>
<dbReference type="PRINTS" id="PR00800">
    <property type="entry name" value="YHDCRBOXLASE"/>
</dbReference>
<dbReference type="InterPro" id="IPR015421">
    <property type="entry name" value="PyrdxlP-dep_Trfase_major"/>
</dbReference>
<dbReference type="InParanoid" id="A0A6I9QAI0"/>
<evidence type="ECO:0000313" key="8">
    <source>
        <dbReference type="Proteomes" id="UP000504607"/>
    </source>
</evidence>
<organism evidence="8 9">
    <name type="scientific">Elaeis guineensis var. tenera</name>
    <name type="common">Oil palm</name>
    <dbReference type="NCBI Taxonomy" id="51953"/>
    <lineage>
        <taxon>Eukaryota</taxon>
        <taxon>Viridiplantae</taxon>
        <taxon>Streptophyta</taxon>
        <taxon>Embryophyta</taxon>
        <taxon>Tracheophyta</taxon>
        <taxon>Spermatophyta</taxon>
        <taxon>Magnoliopsida</taxon>
        <taxon>Liliopsida</taxon>
        <taxon>Arecaceae</taxon>
        <taxon>Arecoideae</taxon>
        <taxon>Cocoseae</taxon>
        <taxon>Elaeidinae</taxon>
        <taxon>Elaeis</taxon>
    </lineage>
</organism>